<comment type="caution">
    <text evidence="2">The sequence shown here is derived from an EMBL/GenBank/DDBJ whole genome shotgun (WGS) entry which is preliminary data.</text>
</comment>
<dbReference type="AlphaFoldDB" id="A0A9P6DYB0"/>
<dbReference type="EMBL" id="MU128918">
    <property type="protein sequence ID" value="KAF9519306.1"/>
    <property type="molecule type" value="Genomic_DNA"/>
</dbReference>
<dbReference type="OrthoDB" id="10071381at2759"/>
<dbReference type="InterPro" id="IPR006909">
    <property type="entry name" value="Rad21/Rec8_C_eu"/>
</dbReference>
<keyword evidence="3" id="KW-1185">Reference proteome</keyword>
<accession>A0A9P6DYB0</accession>
<dbReference type="InterPro" id="IPR036390">
    <property type="entry name" value="WH_DNA-bd_sf"/>
</dbReference>
<reference evidence="2" key="1">
    <citation type="journal article" date="2020" name="Nat. Commun.">
        <title>Large-scale genome sequencing of mycorrhizal fungi provides insights into the early evolution of symbiotic traits.</title>
        <authorList>
            <person name="Miyauchi S."/>
            <person name="Kiss E."/>
            <person name="Kuo A."/>
            <person name="Drula E."/>
            <person name="Kohler A."/>
            <person name="Sanchez-Garcia M."/>
            <person name="Morin E."/>
            <person name="Andreopoulos B."/>
            <person name="Barry K.W."/>
            <person name="Bonito G."/>
            <person name="Buee M."/>
            <person name="Carver A."/>
            <person name="Chen C."/>
            <person name="Cichocki N."/>
            <person name="Clum A."/>
            <person name="Culley D."/>
            <person name="Crous P.W."/>
            <person name="Fauchery L."/>
            <person name="Girlanda M."/>
            <person name="Hayes R.D."/>
            <person name="Keri Z."/>
            <person name="LaButti K."/>
            <person name="Lipzen A."/>
            <person name="Lombard V."/>
            <person name="Magnuson J."/>
            <person name="Maillard F."/>
            <person name="Murat C."/>
            <person name="Nolan M."/>
            <person name="Ohm R.A."/>
            <person name="Pangilinan J."/>
            <person name="Pereira M.F."/>
            <person name="Perotto S."/>
            <person name="Peter M."/>
            <person name="Pfister S."/>
            <person name="Riley R."/>
            <person name="Sitrit Y."/>
            <person name="Stielow J.B."/>
            <person name="Szollosi G."/>
            <person name="Zifcakova L."/>
            <person name="Stursova M."/>
            <person name="Spatafora J.W."/>
            <person name="Tedersoo L."/>
            <person name="Vaario L.M."/>
            <person name="Yamada A."/>
            <person name="Yan M."/>
            <person name="Wang P."/>
            <person name="Xu J."/>
            <person name="Bruns T."/>
            <person name="Baldrian P."/>
            <person name="Vilgalys R."/>
            <person name="Dunand C."/>
            <person name="Henrissat B."/>
            <person name="Grigoriev I.V."/>
            <person name="Hibbett D."/>
            <person name="Nagy L.G."/>
            <person name="Martin F.M."/>
        </authorList>
    </citation>
    <scope>NUCLEOTIDE SEQUENCE</scope>
    <source>
        <strain evidence="2">UP504</strain>
    </source>
</reference>
<dbReference type="Pfam" id="PF04824">
    <property type="entry name" value="Rad21_Rec8"/>
    <property type="match status" value="1"/>
</dbReference>
<evidence type="ECO:0000313" key="3">
    <source>
        <dbReference type="Proteomes" id="UP000886523"/>
    </source>
</evidence>
<organism evidence="2 3">
    <name type="scientific">Hydnum rufescens UP504</name>
    <dbReference type="NCBI Taxonomy" id="1448309"/>
    <lineage>
        <taxon>Eukaryota</taxon>
        <taxon>Fungi</taxon>
        <taxon>Dikarya</taxon>
        <taxon>Basidiomycota</taxon>
        <taxon>Agaricomycotina</taxon>
        <taxon>Agaricomycetes</taxon>
        <taxon>Cantharellales</taxon>
        <taxon>Hydnaceae</taxon>
        <taxon>Hydnum</taxon>
    </lineage>
</organism>
<protein>
    <recommendedName>
        <fullName evidence="1">Rad21/Rec8-like protein C-terminal eukaryotic domain-containing protein</fullName>
    </recommendedName>
</protein>
<sequence>MVFLMVLQFCDPAPQESNVHNESQLSEVSHPGSLERNSHNFLEYSKSLMLSNGGDSVMLTTIVPVATSTPHVAAAAFYHCLVLATKHLIRLRQDAPYDDVIISVL</sequence>
<evidence type="ECO:0000259" key="1">
    <source>
        <dbReference type="Pfam" id="PF04824"/>
    </source>
</evidence>
<proteinExistence type="predicted"/>
<evidence type="ECO:0000313" key="2">
    <source>
        <dbReference type="EMBL" id="KAF9519306.1"/>
    </source>
</evidence>
<name>A0A9P6DYB0_9AGAM</name>
<dbReference type="SUPFAM" id="SSF46785">
    <property type="entry name" value="Winged helix' DNA-binding domain"/>
    <property type="match status" value="1"/>
</dbReference>
<dbReference type="Gene3D" id="1.10.10.580">
    <property type="entry name" value="Structural maintenance of chromosome 1. Chain E"/>
    <property type="match status" value="1"/>
</dbReference>
<gene>
    <name evidence="2" type="ORF">BS47DRAFT_23104</name>
</gene>
<dbReference type="Proteomes" id="UP000886523">
    <property type="component" value="Unassembled WGS sequence"/>
</dbReference>
<feature type="domain" description="Rad21/Rec8-like protein C-terminal eukaryotic" evidence="1">
    <location>
        <begin position="68"/>
        <end position="103"/>
    </location>
</feature>
<dbReference type="InterPro" id="IPR023093">
    <property type="entry name" value="ScpA-like_C"/>
</dbReference>